<reference evidence="3 4" key="1">
    <citation type="submission" date="2020-07" db="EMBL/GenBank/DDBJ databases">
        <title>Sequencing the genomes of 1000 actinobacteria strains.</title>
        <authorList>
            <person name="Klenk H.-P."/>
        </authorList>
    </citation>
    <scope>NUCLEOTIDE SEQUENCE [LARGE SCALE GENOMIC DNA]</scope>
    <source>
        <strain evidence="3 4">DSM 104006</strain>
    </source>
</reference>
<evidence type="ECO:0000259" key="2">
    <source>
        <dbReference type="Pfam" id="PF14028"/>
    </source>
</evidence>
<dbReference type="RefSeq" id="WP_179772216.1">
    <property type="nucleotide sequence ID" value="NZ_JACCFK010000001.1"/>
</dbReference>
<keyword evidence="4" id="KW-1185">Reference proteome</keyword>
<dbReference type="InterPro" id="IPR006827">
    <property type="entry name" value="Lant_deHydtase_N"/>
</dbReference>
<organism evidence="3 4">
    <name type="scientific">Amycolatopsis endophytica</name>
    <dbReference type="NCBI Taxonomy" id="860233"/>
    <lineage>
        <taxon>Bacteria</taxon>
        <taxon>Bacillati</taxon>
        <taxon>Actinomycetota</taxon>
        <taxon>Actinomycetes</taxon>
        <taxon>Pseudonocardiales</taxon>
        <taxon>Pseudonocardiaceae</taxon>
        <taxon>Amycolatopsis</taxon>
    </lineage>
</organism>
<gene>
    <name evidence="3" type="ORF">HNR02_001218</name>
</gene>
<dbReference type="EMBL" id="JACCFK010000001">
    <property type="protein sequence ID" value="NYI87895.1"/>
    <property type="molecule type" value="Genomic_DNA"/>
</dbReference>
<proteinExistence type="predicted"/>
<evidence type="ECO:0000313" key="4">
    <source>
        <dbReference type="Proteomes" id="UP000549616"/>
    </source>
</evidence>
<evidence type="ECO:0000313" key="3">
    <source>
        <dbReference type="EMBL" id="NYI87895.1"/>
    </source>
</evidence>
<sequence>MFTCAELALLRAAVRPRAEESLPSLEVLARDEVLVEAVDAASPSLARDVLRVARGEPVKDKVRRRSAVALAKYHLRMASRPTPFGLFAGIAPVRLGDRPELRFGERHRPTSRTDAEWLDGLLRRLRTDPLVLPRAVLVVNNVAVVRGDRLVLPERYEKSRRREASIRFTPLVRAVREAARTPVSWPDLLGELCRRFRRTGFEGVLGQLVEVGVLLTDLDPPPDCVDPLGHVLDRVPAAHPLRAELVAIRADLAHADAAVSDRWSRRRAVAARMRALHETDDVIQTDLRLDIEATLPAALGAEAARAAEVLWRWGRTAGPVWLGEYRKRFLERYGSDRVVPLLELLDDNRGLGLPDFTARRSDSGPAVLDLVLAAARSGRTEVELDDETVDVLAPEPPERRPVSMELCAEIHASSWEALCTGEFRLVVGENLGSPQAGSTIARFAHLMPELGTELTTLVRDGSPAGAAQVACRPRTTRSANVASVPQRLPVRIPVGCGPAVADVRDLALDELAVGATQDELYLVDLDSGERVTPVSGSMLNPRSGHIPPVARFLLELGEQENPSCLPWRWGALSTAPFLPRVRYGRTVLAPARWLPSREMLDVPADWSAAVRSWRERWDVPRRVQLTSSDNRIVIDLDDPGHRTVFQAELRKTPRLVVQEVLSHGDGWLGGHAGEVVFQLMGTRAPARPVPAGRTRSDALRLPGGDWLYAKLYASDAAQRQILQSRLHEMVSGVEDWHFVRYADPDPHLRIRFAGKPDTLWPTLLPRLHAWASGLREDGLLSRMVLDSYDPEVERYGGPDAIGDAERVFHADSRVALAMIEQAPDGLVALSVLDLVRHFGQPPEILEWLAATVPLDLRRSVPRENREKLAGAIDTSGRPSLDQPWSQRSQALAEYRTKLPPDRYGRVALSLAHMHCNRVFGIDRAREQEVYALVHGGLALRLDRGRHGR</sequence>
<comment type="caution">
    <text evidence="3">The sequence shown here is derived from an EMBL/GenBank/DDBJ whole genome shotgun (WGS) entry which is preliminary data.</text>
</comment>
<protein>
    <submittedName>
        <fullName evidence="3">Thiopeptide-type bacteriocin biosynthesis protein</fullName>
    </submittedName>
</protein>
<dbReference type="Pfam" id="PF14028">
    <property type="entry name" value="Lant_dehydr_C"/>
    <property type="match status" value="1"/>
</dbReference>
<accession>A0A853AZ34</accession>
<dbReference type="NCBIfam" id="TIGR03891">
    <property type="entry name" value="thiopep_ocin"/>
    <property type="match status" value="1"/>
</dbReference>
<dbReference type="InterPro" id="IPR023809">
    <property type="entry name" value="Thiopep_bacteriocin_synth_dom"/>
</dbReference>
<evidence type="ECO:0000259" key="1">
    <source>
        <dbReference type="Pfam" id="PF04738"/>
    </source>
</evidence>
<feature type="domain" description="Lantibiotic dehydratase N-terminal" evidence="1">
    <location>
        <begin position="31"/>
        <end position="644"/>
    </location>
</feature>
<dbReference type="Proteomes" id="UP000549616">
    <property type="component" value="Unassembled WGS sequence"/>
</dbReference>
<name>A0A853AZ34_9PSEU</name>
<dbReference type="AlphaFoldDB" id="A0A853AZ34"/>
<dbReference type="Pfam" id="PF04738">
    <property type="entry name" value="Lant_dehydr_N"/>
    <property type="match status" value="1"/>
</dbReference>
<feature type="domain" description="Thiopeptide-type bacteriocin biosynthesis" evidence="2">
    <location>
        <begin position="706"/>
        <end position="933"/>
    </location>
</feature>